<sequence>MNSVQYGRGKPYVGHPRNMGIRQNHYRQTSTGFPSQKFSGNNHLPVLEASFLECLCVGCRANYLVFKDLDRNGVSFFPKEVGMKRITPTQLKPSENKSWFTSKRDTPSSPVLFIQRREMPLLKKANTGQTSEPHEDTKHEEFTLVKGVPDWFLKQVKPDLFQGYENSTRSGNKTFKSPSSNSGNWVLIRDPKSIPQMVPLLLRTHKRKL</sequence>
<accession>A0ACC0L8P8</accession>
<keyword evidence="2" id="KW-1185">Reference proteome</keyword>
<gene>
    <name evidence="1" type="ORF">RHMOL_Rhmol13G0188100</name>
</gene>
<name>A0ACC0L8P8_RHOML</name>
<protein>
    <submittedName>
        <fullName evidence="1">Uncharacterized protein</fullName>
    </submittedName>
</protein>
<dbReference type="EMBL" id="CM046400">
    <property type="protein sequence ID" value="KAI8524932.1"/>
    <property type="molecule type" value="Genomic_DNA"/>
</dbReference>
<evidence type="ECO:0000313" key="2">
    <source>
        <dbReference type="Proteomes" id="UP001062846"/>
    </source>
</evidence>
<organism evidence="1 2">
    <name type="scientific">Rhododendron molle</name>
    <name type="common">Chinese azalea</name>
    <name type="synonym">Azalea mollis</name>
    <dbReference type="NCBI Taxonomy" id="49168"/>
    <lineage>
        <taxon>Eukaryota</taxon>
        <taxon>Viridiplantae</taxon>
        <taxon>Streptophyta</taxon>
        <taxon>Embryophyta</taxon>
        <taxon>Tracheophyta</taxon>
        <taxon>Spermatophyta</taxon>
        <taxon>Magnoliopsida</taxon>
        <taxon>eudicotyledons</taxon>
        <taxon>Gunneridae</taxon>
        <taxon>Pentapetalae</taxon>
        <taxon>asterids</taxon>
        <taxon>Ericales</taxon>
        <taxon>Ericaceae</taxon>
        <taxon>Ericoideae</taxon>
        <taxon>Rhodoreae</taxon>
        <taxon>Rhododendron</taxon>
    </lineage>
</organism>
<evidence type="ECO:0000313" key="1">
    <source>
        <dbReference type="EMBL" id="KAI8524932.1"/>
    </source>
</evidence>
<comment type="caution">
    <text evidence="1">The sequence shown here is derived from an EMBL/GenBank/DDBJ whole genome shotgun (WGS) entry which is preliminary data.</text>
</comment>
<reference evidence="1" key="1">
    <citation type="submission" date="2022-02" db="EMBL/GenBank/DDBJ databases">
        <title>Plant Genome Project.</title>
        <authorList>
            <person name="Zhang R.-G."/>
        </authorList>
    </citation>
    <scope>NUCLEOTIDE SEQUENCE</scope>
    <source>
        <strain evidence="1">AT1</strain>
    </source>
</reference>
<proteinExistence type="predicted"/>
<dbReference type="Proteomes" id="UP001062846">
    <property type="component" value="Chromosome 13"/>
</dbReference>